<dbReference type="GO" id="GO:0016787">
    <property type="term" value="F:hydrolase activity"/>
    <property type="evidence" value="ECO:0007669"/>
    <property type="project" value="UniProtKB-KW"/>
</dbReference>
<organism evidence="3 4">
    <name type="scientific">Acidocella aromatica</name>
    <dbReference type="NCBI Taxonomy" id="1303579"/>
    <lineage>
        <taxon>Bacteria</taxon>
        <taxon>Pseudomonadati</taxon>
        <taxon>Pseudomonadota</taxon>
        <taxon>Alphaproteobacteria</taxon>
        <taxon>Acetobacterales</taxon>
        <taxon>Acidocellaceae</taxon>
        <taxon>Acidocella</taxon>
    </lineage>
</organism>
<keyword evidence="4" id="KW-1185">Reference proteome</keyword>
<dbReference type="RefSeq" id="WP_183265386.1">
    <property type="nucleotide sequence ID" value="NZ_JACHFJ010000002.1"/>
</dbReference>
<dbReference type="Pfam" id="PF12146">
    <property type="entry name" value="Hydrolase_4"/>
    <property type="match status" value="1"/>
</dbReference>
<feature type="domain" description="Serine aminopeptidase S33" evidence="2">
    <location>
        <begin position="23"/>
        <end position="132"/>
    </location>
</feature>
<evidence type="ECO:0000256" key="1">
    <source>
        <dbReference type="ARBA" id="ARBA00022801"/>
    </source>
</evidence>
<dbReference type="PANTHER" id="PTHR16138">
    <property type="entry name" value="MYCOPHENOLIC ACID ACYL-GLUCURONIDE ESTERASE, MITOCHONDRIAL"/>
    <property type="match status" value="1"/>
</dbReference>
<sequence length="249" mass="27199">MPNICREPGIELAYEYLPGAGPVVVFCPGYASDMSGTKATALLEICEHERLAMLRFDYSGHGRSGGEFIDGTIGSWAEDAAFIISQIVPQQELLIVGSSMGGWIALLLALRFKARLSGLLLIAPAPDFTERLVRPELTPEQLETLEKEGVLYQPSEYGNPLPLAKKLLDDGKDHLLLDAPIPLDCPVRILHGMRDADVPWKLSLTLAEQLETPDVRLTFVKDGDHRLSRPHDLGLLEGALRALLAQNGG</sequence>
<dbReference type="Gene3D" id="3.40.50.1820">
    <property type="entry name" value="alpha/beta hydrolase"/>
    <property type="match status" value="1"/>
</dbReference>
<reference evidence="3 4" key="1">
    <citation type="submission" date="2020-08" db="EMBL/GenBank/DDBJ databases">
        <title>Genomic Encyclopedia of Type Strains, Phase IV (KMG-IV): sequencing the most valuable type-strain genomes for metagenomic binning, comparative biology and taxonomic classification.</title>
        <authorList>
            <person name="Goeker M."/>
        </authorList>
    </citation>
    <scope>NUCLEOTIDE SEQUENCE [LARGE SCALE GENOMIC DNA]</scope>
    <source>
        <strain evidence="3 4">DSM 27026</strain>
    </source>
</reference>
<dbReference type="Proteomes" id="UP000553706">
    <property type="component" value="Unassembled WGS sequence"/>
</dbReference>
<name>A0A840VJD8_9PROT</name>
<dbReference type="PANTHER" id="PTHR16138:SF7">
    <property type="entry name" value="PALMITOYL-PROTEIN THIOESTERASE ABHD10, MITOCHONDRIAL"/>
    <property type="match status" value="1"/>
</dbReference>
<protein>
    <submittedName>
        <fullName evidence="3">Pimeloyl-ACP methyl ester carboxylesterase</fullName>
    </submittedName>
</protein>
<keyword evidence="1" id="KW-0378">Hydrolase</keyword>
<dbReference type="InterPro" id="IPR052382">
    <property type="entry name" value="ABHD10_acyl-thioesterase"/>
</dbReference>
<dbReference type="EMBL" id="JACHFJ010000002">
    <property type="protein sequence ID" value="MBB5372369.1"/>
    <property type="molecule type" value="Genomic_DNA"/>
</dbReference>
<accession>A0A840VJD8</accession>
<dbReference type="AlphaFoldDB" id="A0A840VJD8"/>
<dbReference type="InterPro" id="IPR022742">
    <property type="entry name" value="Hydrolase_4"/>
</dbReference>
<dbReference type="InterPro" id="IPR029058">
    <property type="entry name" value="AB_hydrolase_fold"/>
</dbReference>
<proteinExistence type="predicted"/>
<evidence type="ECO:0000313" key="4">
    <source>
        <dbReference type="Proteomes" id="UP000553706"/>
    </source>
</evidence>
<evidence type="ECO:0000313" key="3">
    <source>
        <dbReference type="EMBL" id="MBB5372369.1"/>
    </source>
</evidence>
<evidence type="ECO:0000259" key="2">
    <source>
        <dbReference type="Pfam" id="PF12146"/>
    </source>
</evidence>
<comment type="caution">
    <text evidence="3">The sequence shown here is derived from an EMBL/GenBank/DDBJ whole genome shotgun (WGS) entry which is preliminary data.</text>
</comment>
<gene>
    <name evidence="3" type="ORF">HNP71_000607</name>
</gene>
<dbReference type="SUPFAM" id="SSF53474">
    <property type="entry name" value="alpha/beta-Hydrolases"/>
    <property type="match status" value="1"/>
</dbReference>